<dbReference type="EMBL" id="LAZR01051577">
    <property type="protein sequence ID" value="KKK84854.1"/>
    <property type="molecule type" value="Genomic_DNA"/>
</dbReference>
<name>A0A0F9B2P1_9ZZZZ</name>
<organism evidence="1">
    <name type="scientific">marine sediment metagenome</name>
    <dbReference type="NCBI Taxonomy" id="412755"/>
    <lineage>
        <taxon>unclassified sequences</taxon>
        <taxon>metagenomes</taxon>
        <taxon>ecological metagenomes</taxon>
    </lineage>
</organism>
<proteinExistence type="predicted"/>
<gene>
    <name evidence="1" type="ORF">LCGC14_2779160</name>
</gene>
<comment type="caution">
    <text evidence="1">The sequence shown here is derived from an EMBL/GenBank/DDBJ whole genome shotgun (WGS) entry which is preliminary data.</text>
</comment>
<protein>
    <submittedName>
        <fullName evidence="1">Uncharacterized protein</fullName>
    </submittedName>
</protein>
<reference evidence="1" key="1">
    <citation type="journal article" date="2015" name="Nature">
        <title>Complex archaea that bridge the gap between prokaryotes and eukaryotes.</title>
        <authorList>
            <person name="Spang A."/>
            <person name="Saw J.H."/>
            <person name="Jorgensen S.L."/>
            <person name="Zaremba-Niedzwiedzka K."/>
            <person name="Martijn J."/>
            <person name="Lind A.E."/>
            <person name="van Eijk R."/>
            <person name="Schleper C."/>
            <person name="Guy L."/>
            <person name="Ettema T.J."/>
        </authorList>
    </citation>
    <scope>NUCLEOTIDE SEQUENCE</scope>
</reference>
<dbReference type="AlphaFoldDB" id="A0A0F9B2P1"/>
<evidence type="ECO:0000313" key="1">
    <source>
        <dbReference type="EMBL" id="KKK84854.1"/>
    </source>
</evidence>
<accession>A0A0F9B2P1</accession>
<sequence length="89" mass="10009">MRNSNVNAGTRSTYDDLNAIRHRHLLCKAPEGPCRQKVSVQNGIKLQRIFLRGKGLLQFFARAFHEGVLFGTPFAYARFEAVGPIGVYD</sequence>